<dbReference type="GO" id="GO:0005576">
    <property type="term" value="C:extracellular region"/>
    <property type="evidence" value="ECO:0007669"/>
    <property type="project" value="UniProtKB-SubCell"/>
</dbReference>
<dbReference type="PANTHER" id="PTHR21066">
    <property type="entry name" value="ODORANT-BINDING PROTEIN 59A-RELATED"/>
    <property type="match status" value="1"/>
</dbReference>
<sequence>MKEKTLRIVNFLAHHTFQLPTLDTLSVKKELKLCLRRLLKTEELGRDGRLCKDVTSELRKRTSRLGAMQLILFASALTLVAAADAQAKRQICVAPTTAPHKIEKVLSQCQDEIKYALLQEALSVLGQSVGRQKRETFSGEEKRIAGCLLQCVYRKMKAVDENGFPTAPALVQLFTEGVKDRNYYLATIQGVQQCLAKEIQQRKYNQTLAQALWDITLKEAASSESSIDSNSCTIY</sequence>
<proteinExistence type="inferred from homology"/>
<keyword evidence="5" id="KW-1185">Reference proteome</keyword>
<dbReference type="OrthoDB" id="8183628at2759"/>
<dbReference type="AlphaFoldDB" id="A0A9P0HHF2"/>
<dbReference type="PANTHER" id="PTHR21066:SF18">
    <property type="entry name" value="ODORANT-BINDING PROTEIN 73A, ISOFORM B"/>
    <property type="match status" value="1"/>
</dbReference>
<dbReference type="EMBL" id="OV725081">
    <property type="protein sequence ID" value="CAH1402091.1"/>
    <property type="molecule type" value="Genomic_DNA"/>
</dbReference>
<evidence type="ECO:0000256" key="1">
    <source>
        <dbReference type="ARBA" id="ARBA00004613"/>
    </source>
</evidence>
<dbReference type="InterPro" id="IPR036728">
    <property type="entry name" value="PBP_GOBP_sf"/>
</dbReference>
<name>A0A9P0HHF2_NEZVI</name>
<dbReference type="Gene3D" id="1.10.238.20">
    <property type="entry name" value="Pheromone/general odorant binding protein domain"/>
    <property type="match status" value="1"/>
</dbReference>
<evidence type="ECO:0000313" key="4">
    <source>
        <dbReference type="EMBL" id="CAH1402091.1"/>
    </source>
</evidence>
<protein>
    <submittedName>
        <fullName evidence="4">Uncharacterized protein</fullName>
    </submittedName>
</protein>
<comment type="subcellular location">
    <subcellularLocation>
        <location evidence="1">Secreted</location>
    </subcellularLocation>
</comment>
<evidence type="ECO:0000256" key="3">
    <source>
        <dbReference type="ARBA" id="ARBA00022525"/>
    </source>
</evidence>
<organism evidence="4 5">
    <name type="scientific">Nezara viridula</name>
    <name type="common">Southern green stink bug</name>
    <name type="synonym">Cimex viridulus</name>
    <dbReference type="NCBI Taxonomy" id="85310"/>
    <lineage>
        <taxon>Eukaryota</taxon>
        <taxon>Metazoa</taxon>
        <taxon>Ecdysozoa</taxon>
        <taxon>Arthropoda</taxon>
        <taxon>Hexapoda</taxon>
        <taxon>Insecta</taxon>
        <taxon>Pterygota</taxon>
        <taxon>Neoptera</taxon>
        <taxon>Paraneoptera</taxon>
        <taxon>Hemiptera</taxon>
        <taxon>Heteroptera</taxon>
        <taxon>Panheteroptera</taxon>
        <taxon>Pentatomomorpha</taxon>
        <taxon>Pentatomoidea</taxon>
        <taxon>Pentatomidae</taxon>
        <taxon>Pentatominae</taxon>
        <taxon>Nezara</taxon>
    </lineage>
</organism>
<comment type="similarity">
    <text evidence="2">Belongs to the PBP/GOBP family.</text>
</comment>
<dbReference type="InterPro" id="IPR052295">
    <property type="entry name" value="Odorant-binding_protein"/>
</dbReference>
<reference evidence="4" key="1">
    <citation type="submission" date="2022-01" db="EMBL/GenBank/DDBJ databases">
        <authorList>
            <person name="King R."/>
        </authorList>
    </citation>
    <scope>NUCLEOTIDE SEQUENCE</scope>
</reference>
<evidence type="ECO:0000313" key="5">
    <source>
        <dbReference type="Proteomes" id="UP001152798"/>
    </source>
</evidence>
<evidence type="ECO:0000256" key="2">
    <source>
        <dbReference type="ARBA" id="ARBA00008098"/>
    </source>
</evidence>
<dbReference type="Proteomes" id="UP001152798">
    <property type="component" value="Chromosome 5"/>
</dbReference>
<accession>A0A9P0HHF2</accession>
<dbReference type="GO" id="GO:0005549">
    <property type="term" value="F:odorant binding"/>
    <property type="evidence" value="ECO:0007669"/>
    <property type="project" value="InterPro"/>
</dbReference>
<keyword evidence="3" id="KW-0964">Secreted</keyword>
<dbReference type="SUPFAM" id="SSF47565">
    <property type="entry name" value="Insect pheromone/odorant-binding proteins"/>
    <property type="match status" value="1"/>
</dbReference>
<gene>
    <name evidence="4" type="ORF">NEZAVI_LOCUS10991</name>
</gene>